<evidence type="ECO:0000313" key="5">
    <source>
        <dbReference type="Proteomes" id="UP000796880"/>
    </source>
</evidence>
<dbReference type="Gene3D" id="3.40.50.1820">
    <property type="entry name" value="alpha/beta hydrolase"/>
    <property type="match status" value="1"/>
</dbReference>
<reference evidence="4" key="1">
    <citation type="submission" date="2020-03" db="EMBL/GenBank/DDBJ databases">
        <title>A high-quality chromosome-level genome assembly of a woody plant with both climbing and erect habits, Rhamnella rubrinervis.</title>
        <authorList>
            <person name="Lu Z."/>
            <person name="Yang Y."/>
            <person name="Zhu X."/>
            <person name="Sun Y."/>
        </authorList>
    </citation>
    <scope>NUCLEOTIDE SEQUENCE</scope>
    <source>
        <strain evidence="4">BYM</strain>
        <tissue evidence="4">Leaf</tissue>
    </source>
</reference>
<dbReference type="EMBL" id="VOIH02000002">
    <property type="protein sequence ID" value="KAF3454477.1"/>
    <property type="molecule type" value="Genomic_DNA"/>
</dbReference>
<dbReference type="Proteomes" id="UP000796880">
    <property type="component" value="Unassembled WGS sequence"/>
</dbReference>
<dbReference type="OrthoDB" id="6431331at2759"/>
<feature type="compositionally biased region" description="Basic and acidic residues" evidence="1">
    <location>
        <begin position="12"/>
        <end position="21"/>
    </location>
</feature>
<name>A0A8K0MQ81_9ROSA</name>
<feature type="compositionally biased region" description="Polar residues" evidence="1">
    <location>
        <begin position="35"/>
        <end position="45"/>
    </location>
</feature>
<accession>A0A8K0MQ81</accession>
<feature type="transmembrane region" description="Helical" evidence="2">
    <location>
        <begin position="54"/>
        <end position="75"/>
    </location>
</feature>
<evidence type="ECO:0000313" key="4">
    <source>
        <dbReference type="EMBL" id="KAF3454477.1"/>
    </source>
</evidence>
<protein>
    <recommendedName>
        <fullName evidence="3">AB hydrolase-1 domain-containing protein</fullName>
    </recommendedName>
</protein>
<evidence type="ECO:0000259" key="3">
    <source>
        <dbReference type="Pfam" id="PF00561"/>
    </source>
</evidence>
<dbReference type="PANTHER" id="PTHR43329">
    <property type="entry name" value="EPOXIDE HYDROLASE"/>
    <property type="match status" value="1"/>
</dbReference>
<evidence type="ECO:0000256" key="1">
    <source>
        <dbReference type="SAM" id="MobiDB-lite"/>
    </source>
</evidence>
<dbReference type="SUPFAM" id="SSF53474">
    <property type="entry name" value="alpha/beta-Hydrolases"/>
    <property type="match status" value="1"/>
</dbReference>
<feature type="compositionally biased region" description="Basic residues" evidence="1">
    <location>
        <begin position="464"/>
        <end position="475"/>
    </location>
</feature>
<feature type="region of interest" description="Disordered" evidence="1">
    <location>
        <begin position="1"/>
        <end position="45"/>
    </location>
</feature>
<feature type="compositionally biased region" description="Acidic residues" evidence="1">
    <location>
        <begin position="1"/>
        <end position="11"/>
    </location>
</feature>
<dbReference type="AlphaFoldDB" id="A0A8K0MQ81"/>
<sequence>MAIITEEEDDRQELKQSEKQSNKPTNPTEPHKQTLPPNSSSKTPPSRASNPFTFWFYFTIGVSLVTLLFISFSSLSPQDPKSWFLSLPNTLRQHYSRGRNIKVQTHPNQPSIEVFTIEQGPPVSEKVVLVHGLGLSSYTFREILRSLGEKGVHAVAIDLPGNGFSDKSVKVDREETNGVLGRFWDVYSEIEEKGFFWAFDQIIETGQIPYEEIESRIAERKVVKPIELGPEEIGKVLGQVIETMGLAPAHLVLHDSALGMTANWILENSQSVRSITLIDTASRSVGALPLCVLKIPVIRELMLGSSFAYAWVIKSCCSRGFGSLDVEAHRVLLKSKDATAAVVGMGKKLNYSFDIAEWGSSDELKGVPVKVLWSSGWSKEWSEEGGRVANALPHATFGTHSGGRWPQEDTVDELAESIFQFVSSLPATVRKAEEEPIPEHIQKMLDEGEKNGHHHHHGGDGHEHHHHHHDGHGHVHAGYMDGYGLGQGHAW</sequence>
<gene>
    <name evidence="4" type="ORF">FNV43_RR04924</name>
</gene>
<keyword evidence="5" id="KW-1185">Reference proteome</keyword>
<keyword evidence="2" id="KW-0812">Transmembrane</keyword>
<proteinExistence type="predicted"/>
<feature type="domain" description="AB hydrolase-1" evidence="3">
    <location>
        <begin position="127"/>
        <end position="282"/>
    </location>
</feature>
<evidence type="ECO:0000256" key="2">
    <source>
        <dbReference type="SAM" id="Phobius"/>
    </source>
</evidence>
<dbReference type="Pfam" id="PF00561">
    <property type="entry name" value="Abhydrolase_1"/>
    <property type="match status" value="1"/>
</dbReference>
<feature type="region of interest" description="Disordered" evidence="1">
    <location>
        <begin position="449"/>
        <end position="475"/>
    </location>
</feature>
<keyword evidence="2" id="KW-1133">Transmembrane helix</keyword>
<dbReference type="InterPro" id="IPR029058">
    <property type="entry name" value="AB_hydrolase_fold"/>
</dbReference>
<comment type="caution">
    <text evidence="4">The sequence shown here is derived from an EMBL/GenBank/DDBJ whole genome shotgun (WGS) entry which is preliminary data.</text>
</comment>
<keyword evidence="2" id="KW-0472">Membrane</keyword>
<dbReference type="InterPro" id="IPR000073">
    <property type="entry name" value="AB_hydrolase_1"/>
</dbReference>
<organism evidence="4 5">
    <name type="scientific">Rhamnella rubrinervis</name>
    <dbReference type="NCBI Taxonomy" id="2594499"/>
    <lineage>
        <taxon>Eukaryota</taxon>
        <taxon>Viridiplantae</taxon>
        <taxon>Streptophyta</taxon>
        <taxon>Embryophyta</taxon>
        <taxon>Tracheophyta</taxon>
        <taxon>Spermatophyta</taxon>
        <taxon>Magnoliopsida</taxon>
        <taxon>eudicotyledons</taxon>
        <taxon>Gunneridae</taxon>
        <taxon>Pentapetalae</taxon>
        <taxon>rosids</taxon>
        <taxon>fabids</taxon>
        <taxon>Rosales</taxon>
        <taxon>Rhamnaceae</taxon>
        <taxon>rhamnoid group</taxon>
        <taxon>Rhamneae</taxon>
        <taxon>Rhamnella</taxon>
    </lineage>
</organism>